<dbReference type="SUPFAM" id="SSF55120">
    <property type="entry name" value="Pseudouridine synthase"/>
    <property type="match status" value="1"/>
</dbReference>
<dbReference type="InterPro" id="IPR006224">
    <property type="entry name" value="PsdUridine_synth_RluA-like_CS"/>
</dbReference>
<dbReference type="PANTHER" id="PTHR21600:SF35">
    <property type="entry name" value="PSEUDOURIDINE SYNTHASE"/>
    <property type="match status" value="1"/>
</dbReference>
<dbReference type="Pfam" id="PF00849">
    <property type="entry name" value="PseudoU_synth_2"/>
    <property type="match status" value="1"/>
</dbReference>
<evidence type="ECO:0000256" key="3">
    <source>
        <dbReference type="PIRSR" id="PIRSR606225-1"/>
    </source>
</evidence>
<dbReference type="GO" id="GO:0000455">
    <property type="term" value="P:enzyme-directed rRNA pseudouridine synthesis"/>
    <property type="evidence" value="ECO:0007669"/>
    <property type="project" value="TreeGrafter"/>
</dbReference>
<dbReference type="CDD" id="cd02869">
    <property type="entry name" value="PseudoU_synth_RluA_like"/>
    <property type="match status" value="1"/>
</dbReference>
<evidence type="ECO:0000256" key="4">
    <source>
        <dbReference type="RuleBase" id="RU362028"/>
    </source>
</evidence>
<comment type="catalytic activity">
    <reaction evidence="1 4">
        <text>a uridine in RNA = a pseudouridine in RNA</text>
        <dbReference type="Rhea" id="RHEA:48348"/>
        <dbReference type="Rhea" id="RHEA-COMP:12068"/>
        <dbReference type="Rhea" id="RHEA-COMP:12069"/>
        <dbReference type="ChEBI" id="CHEBI:65314"/>
        <dbReference type="ChEBI" id="CHEBI:65315"/>
    </reaction>
</comment>
<comment type="similarity">
    <text evidence="2 4">Belongs to the pseudouridine synthase RluA family.</text>
</comment>
<evidence type="ECO:0000259" key="5">
    <source>
        <dbReference type="Pfam" id="PF00849"/>
    </source>
</evidence>
<reference evidence="6" key="1">
    <citation type="submission" date="2019-11" db="EMBL/GenBank/DDBJ databases">
        <authorList>
            <person name="Feng L."/>
        </authorList>
    </citation>
    <scope>NUCLEOTIDE SEQUENCE</scope>
    <source>
        <strain evidence="6">AundefinedLFYP135</strain>
    </source>
</reference>
<dbReference type="GO" id="GO:0003723">
    <property type="term" value="F:RNA binding"/>
    <property type="evidence" value="ECO:0007669"/>
    <property type="project" value="InterPro"/>
</dbReference>
<gene>
    <name evidence="6" type="primary">rluD_1</name>
    <name evidence="6" type="ORF">AULFYP135_00371</name>
</gene>
<sequence length="300" mass="33466">MRTIRYIVEPQEDGRRVGSYLRGVAGISNRLLVDLKKTDYGIRCNGVHVRVIDRVHAGDELCITIDDHPKEYLATPIEVPILFEDEDLLVYNKPAGMASHQSRRNQTDSLGNAFAWHCQQMGLAISFRPVNRLDKDTSGIVLVAKNQHAASQLNGAAEKAYFAVVCGRMEEDQGTVEAPIRRINEVYTKRMVSPDGQYAKTDWEVLSRGEGYSLLRLRLSTGRTHQIRVHMAHIGHPLAGDDLYGGDLAIIPRQALHCGWVRFPHPVTGGWLEFSAPLPEDMQAILPHAGADPQTMMNVL</sequence>
<accession>A0A6N2RFL8</accession>
<comment type="function">
    <text evidence="4">Responsible for synthesis of pseudouridine from uracil.</text>
</comment>
<dbReference type="Gene3D" id="3.30.2350.10">
    <property type="entry name" value="Pseudouridine synthase"/>
    <property type="match status" value="1"/>
</dbReference>
<protein>
    <recommendedName>
        <fullName evidence="4">Pseudouridine synthase</fullName>
        <ecNumber evidence="4">5.4.99.-</ecNumber>
    </recommendedName>
</protein>
<dbReference type="InterPro" id="IPR006225">
    <property type="entry name" value="PsdUridine_synth_RluC/D"/>
</dbReference>
<evidence type="ECO:0000313" key="6">
    <source>
        <dbReference type="EMBL" id="VYS78851.1"/>
    </source>
</evidence>
<dbReference type="InterPro" id="IPR006145">
    <property type="entry name" value="PsdUridine_synth_RsuA/RluA"/>
</dbReference>
<dbReference type="InterPro" id="IPR020103">
    <property type="entry name" value="PsdUridine_synth_cat_dom_sf"/>
</dbReference>
<dbReference type="PANTHER" id="PTHR21600">
    <property type="entry name" value="MITOCHONDRIAL RNA PSEUDOURIDINE SYNTHASE"/>
    <property type="match status" value="1"/>
</dbReference>
<dbReference type="EMBL" id="CACRSL010000003">
    <property type="protein sequence ID" value="VYS78851.1"/>
    <property type="molecule type" value="Genomic_DNA"/>
</dbReference>
<keyword evidence="4 6" id="KW-0413">Isomerase</keyword>
<dbReference type="InterPro" id="IPR050188">
    <property type="entry name" value="RluA_PseudoU_synthase"/>
</dbReference>
<organism evidence="6">
    <name type="scientific">uncultured Anaerotruncus sp</name>
    <dbReference type="NCBI Taxonomy" id="905011"/>
    <lineage>
        <taxon>Bacteria</taxon>
        <taxon>Bacillati</taxon>
        <taxon>Bacillota</taxon>
        <taxon>Clostridia</taxon>
        <taxon>Eubacteriales</taxon>
        <taxon>Oscillospiraceae</taxon>
        <taxon>Anaerotruncus</taxon>
        <taxon>environmental samples</taxon>
    </lineage>
</organism>
<evidence type="ECO:0000256" key="2">
    <source>
        <dbReference type="ARBA" id="ARBA00010876"/>
    </source>
</evidence>
<dbReference type="GO" id="GO:0009982">
    <property type="term" value="F:pseudouridine synthase activity"/>
    <property type="evidence" value="ECO:0007669"/>
    <property type="project" value="InterPro"/>
</dbReference>
<proteinExistence type="inferred from homology"/>
<dbReference type="PROSITE" id="PS01129">
    <property type="entry name" value="PSI_RLU"/>
    <property type="match status" value="1"/>
</dbReference>
<name>A0A6N2RFL8_9FIRM</name>
<evidence type="ECO:0000256" key="1">
    <source>
        <dbReference type="ARBA" id="ARBA00000073"/>
    </source>
</evidence>
<feature type="domain" description="Pseudouridine synthase RsuA/RluA-like" evidence="5">
    <location>
        <begin position="87"/>
        <end position="233"/>
    </location>
</feature>
<dbReference type="EC" id="5.4.99.-" evidence="4"/>
<dbReference type="NCBIfam" id="TIGR00005">
    <property type="entry name" value="rluA_subfam"/>
    <property type="match status" value="1"/>
</dbReference>
<dbReference type="AlphaFoldDB" id="A0A6N2RFL8"/>
<dbReference type="GO" id="GO:0140098">
    <property type="term" value="F:catalytic activity, acting on RNA"/>
    <property type="evidence" value="ECO:0007669"/>
    <property type="project" value="UniProtKB-ARBA"/>
</dbReference>
<feature type="active site" evidence="3">
    <location>
        <position position="134"/>
    </location>
</feature>